<comment type="similarity">
    <text evidence="1">Belongs to the PrpD family.</text>
</comment>
<reference evidence="5" key="1">
    <citation type="submission" date="2017-06" db="EMBL/GenBank/DDBJ databases">
        <title>Complete Genome Sequence of Mycobacterium shigaense.</title>
        <authorList>
            <person name="Fukano H."/>
            <person name="Yoshida M."/>
            <person name="Kazumi Y."/>
            <person name="Ogura Y."/>
            <person name="Mitarai S."/>
            <person name="Hayashi T."/>
            <person name="Hoshino Y."/>
        </authorList>
    </citation>
    <scope>NUCLEOTIDE SEQUENCE [LARGE SCALE GENOMIC DNA]</scope>
    <source>
        <strain evidence="5">UN-152</strain>
    </source>
</reference>
<dbReference type="Gene3D" id="3.30.1330.120">
    <property type="entry name" value="2-methylcitrate dehydratase PrpD"/>
    <property type="match status" value="1"/>
</dbReference>
<feature type="domain" description="MmgE/PrpD C-terminal" evidence="3">
    <location>
        <begin position="265"/>
        <end position="435"/>
    </location>
</feature>
<dbReference type="KEGG" id="mshg:MSG_00200"/>
<proteinExistence type="inferred from homology"/>
<dbReference type="InterPro" id="IPR045336">
    <property type="entry name" value="MmgE_PrpD_N"/>
</dbReference>
<dbReference type="PANTHER" id="PTHR16943">
    <property type="entry name" value="2-METHYLCITRATE DEHYDRATASE-RELATED"/>
    <property type="match status" value="1"/>
</dbReference>
<dbReference type="PANTHER" id="PTHR16943:SF8">
    <property type="entry name" value="2-METHYLCITRATE DEHYDRATASE"/>
    <property type="match status" value="1"/>
</dbReference>
<dbReference type="Pfam" id="PF19305">
    <property type="entry name" value="MmgE_PrpD_C"/>
    <property type="match status" value="1"/>
</dbReference>
<dbReference type="InterPro" id="IPR036148">
    <property type="entry name" value="MmgE/PrpD_sf"/>
</dbReference>
<dbReference type="RefSeq" id="WP_096436315.1">
    <property type="nucleotide sequence ID" value="NZ_AP018164.1"/>
</dbReference>
<dbReference type="Pfam" id="PF03972">
    <property type="entry name" value="MmgE_PrpD_N"/>
    <property type="match status" value="1"/>
</dbReference>
<dbReference type="AlphaFoldDB" id="A0A1Z4EBP8"/>
<evidence type="ECO:0000259" key="3">
    <source>
        <dbReference type="Pfam" id="PF19305"/>
    </source>
</evidence>
<dbReference type="Proteomes" id="UP000217736">
    <property type="component" value="Chromosome"/>
</dbReference>
<protein>
    <submittedName>
        <fullName evidence="4">2-methylcitrate dehydratase</fullName>
    </submittedName>
</protein>
<keyword evidence="5" id="KW-1185">Reference proteome</keyword>
<organism evidence="4 5">
    <name type="scientific">Mycobacterium shigaense</name>
    <dbReference type="NCBI Taxonomy" id="722731"/>
    <lineage>
        <taxon>Bacteria</taxon>
        <taxon>Bacillati</taxon>
        <taxon>Actinomycetota</taxon>
        <taxon>Actinomycetes</taxon>
        <taxon>Mycobacteriales</taxon>
        <taxon>Mycobacteriaceae</taxon>
        <taxon>Mycobacterium</taxon>
        <taxon>Mycobacterium simiae complex</taxon>
    </lineage>
</organism>
<dbReference type="SUPFAM" id="SSF103378">
    <property type="entry name" value="2-methylcitrate dehydratase PrpD"/>
    <property type="match status" value="1"/>
</dbReference>
<dbReference type="InterPro" id="IPR005656">
    <property type="entry name" value="MmgE_PrpD"/>
</dbReference>
<dbReference type="GO" id="GO:0016829">
    <property type="term" value="F:lyase activity"/>
    <property type="evidence" value="ECO:0007669"/>
    <property type="project" value="InterPro"/>
</dbReference>
<feature type="domain" description="MmgE/PrpD N-terminal" evidence="2">
    <location>
        <begin position="9"/>
        <end position="246"/>
    </location>
</feature>
<dbReference type="InterPro" id="IPR045337">
    <property type="entry name" value="MmgE_PrpD_C"/>
</dbReference>
<dbReference type="InterPro" id="IPR042183">
    <property type="entry name" value="MmgE/PrpD_sf_1"/>
</dbReference>
<dbReference type="Gene3D" id="1.10.4100.10">
    <property type="entry name" value="2-methylcitrate dehydratase PrpD"/>
    <property type="match status" value="1"/>
</dbReference>
<evidence type="ECO:0000313" key="4">
    <source>
        <dbReference type="EMBL" id="BAX90366.1"/>
    </source>
</evidence>
<evidence type="ECO:0000259" key="2">
    <source>
        <dbReference type="Pfam" id="PF03972"/>
    </source>
</evidence>
<accession>A0A1Z4EBP8</accession>
<sequence length="468" mass="49527">MGQQYVVRDIGKFVAGAEASDLVGRSRRQLKRNVLDSIACAVGALDGELIGTIREHAAQFSGVPTATLVGGGRASVDQAAFFNSVLVRYPDLLDTYLTAGGLCHPADNFGAVLAVAEYTGASGADFLLALAVAYEVQCRFSAKVPVMARGLNHALQLAMSVAAGSAKLLGLGVDQTASAIAAAAVDNVSLAAVHAEPVSNWKGISPAITGMRAIYATMLTGRGITGPDALFDGPYGLAQLFGEPIDFDADDRPLTAVEQTYLKQYCSLIHGQAIVDAVLAIRTENQLSGQDAASVTLEVFQGAYDFAGGGAYGAKDHPRTKEQADYNLKYLSAVALIDGGVGPEQLESKRVTRADVQDLLARVEVRPAADLTADYPRRTAARVHVRTRDGREFSREETDYEGSPTRPMSWERVVDKFDWLAEPFCGAALRADIVAAVAQIDEIPITELTALLGAVSPVAAGPRSKPRF</sequence>
<evidence type="ECO:0000313" key="5">
    <source>
        <dbReference type="Proteomes" id="UP000217736"/>
    </source>
</evidence>
<dbReference type="InterPro" id="IPR042188">
    <property type="entry name" value="MmgE/PrpD_sf_2"/>
</dbReference>
<gene>
    <name evidence="4" type="ORF">MSG_00200</name>
</gene>
<dbReference type="EMBL" id="AP018164">
    <property type="protein sequence ID" value="BAX90366.1"/>
    <property type="molecule type" value="Genomic_DNA"/>
</dbReference>
<name>A0A1Z4EBP8_9MYCO</name>
<evidence type="ECO:0000256" key="1">
    <source>
        <dbReference type="ARBA" id="ARBA00006174"/>
    </source>
</evidence>
<dbReference type="OrthoDB" id="9797528at2"/>